<dbReference type="EMBL" id="CAADIW010000018">
    <property type="protein sequence ID" value="VFS25242.1"/>
    <property type="molecule type" value="Genomic_DNA"/>
</dbReference>
<reference evidence="1 2" key="1">
    <citation type="submission" date="2019-03" db="EMBL/GenBank/DDBJ databases">
        <authorList>
            <consortium name="Pathogen Informatics"/>
        </authorList>
    </citation>
    <scope>NUCLEOTIDE SEQUENCE [LARGE SCALE GENOMIC DNA]</scope>
    <source>
        <strain evidence="1 2">NCTC12126</strain>
    </source>
</reference>
<dbReference type="AlphaFoldDB" id="A0A484XNW1"/>
<accession>A0A484XNW1</accession>
<protein>
    <submittedName>
        <fullName evidence="1">Uncharacterized protein</fullName>
    </submittedName>
</protein>
<gene>
    <name evidence="1" type="ORF">NCTC12126_02227</name>
</gene>
<organism evidence="1 2">
    <name type="scientific">Enterobacter cancerogenus</name>
    <dbReference type="NCBI Taxonomy" id="69218"/>
    <lineage>
        <taxon>Bacteria</taxon>
        <taxon>Pseudomonadati</taxon>
        <taxon>Pseudomonadota</taxon>
        <taxon>Gammaproteobacteria</taxon>
        <taxon>Enterobacterales</taxon>
        <taxon>Enterobacteriaceae</taxon>
        <taxon>Enterobacter</taxon>
        <taxon>Enterobacter cloacae complex</taxon>
    </lineage>
</organism>
<evidence type="ECO:0000313" key="1">
    <source>
        <dbReference type="EMBL" id="VFS25242.1"/>
    </source>
</evidence>
<proteinExistence type="predicted"/>
<dbReference type="Proteomes" id="UP000351155">
    <property type="component" value="Unassembled WGS sequence"/>
</dbReference>
<name>A0A484XNW1_9ENTR</name>
<evidence type="ECO:0000313" key="2">
    <source>
        <dbReference type="Proteomes" id="UP000351155"/>
    </source>
</evidence>
<sequence length="156" mass="17506">MARIIPAQHVTRVFNQRMLEPAAGAQEGNAVFTRIARGNKGRLRVFIRACRHQPDGIVANQIFGTGQLGRRNPVVVRRELQNSGSVVNSQRDGLVRNNLGIVIADQRNAQRRFNRKMFHGGIPYACGVFNNIRNLRLPIFCSSHNTLNWVGIPEVL</sequence>